<dbReference type="RefSeq" id="WP_089139860.1">
    <property type="nucleotide sequence ID" value="NZ_AP018685.1"/>
</dbReference>
<evidence type="ECO:0000313" key="2">
    <source>
        <dbReference type="EMBL" id="MFH0264310.1"/>
    </source>
</evidence>
<keyword evidence="1" id="KW-0732">Signal</keyword>
<name>A0ABW7IRS8_9VIBR</name>
<accession>A0ABW7IRS8</accession>
<dbReference type="EMBL" id="JBIHSN010000002">
    <property type="protein sequence ID" value="MFH0264310.1"/>
    <property type="molecule type" value="Genomic_DNA"/>
</dbReference>
<evidence type="ECO:0000313" key="3">
    <source>
        <dbReference type="Proteomes" id="UP001607151"/>
    </source>
</evidence>
<reference evidence="2 3" key="1">
    <citation type="submission" date="2024-10" db="EMBL/GenBank/DDBJ databases">
        <authorList>
            <person name="Yibar A."/>
            <person name="Saticioglu I.B."/>
            <person name="Duman M."/>
            <person name="Ajmi N."/>
            <person name="Gurler F."/>
            <person name="Ay H."/>
            <person name="Onuk E."/>
            <person name="Guler S."/>
            <person name="Romalde J.L."/>
        </authorList>
    </citation>
    <scope>NUCLEOTIDE SEQUENCE [LARGE SCALE GENOMIC DNA]</scope>
    <source>
        <strain evidence="2 3">14-MA-B</strain>
    </source>
</reference>
<dbReference type="Proteomes" id="UP001607151">
    <property type="component" value="Unassembled WGS sequence"/>
</dbReference>
<dbReference type="Pfam" id="PF06082">
    <property type="entry name" value="YjbH"/>
    <property type="match status" value="1"/>
</dbReference>
<keyword evidence="3" id="KW-1185">Reference proteome</keyword>
<sequence>MQTRKKASSITTTIALTLISPAIFASTAVDNLSSHQSFTGLTNTPNAQVLDTGKFNLYYGQGVPYKQGIGELDNWVGSFGVFPGLEVAGRVVTQTYDCNIYTESNCGIRDLSASAKYQLPFIYDYTGFNLAIGAQDMGGAANNFQTTYIVADKSFEFLPLRFSAGYSQSKIESGIMDGPFGGIEFQPFSFIQLTGEYDATEFNSSVKAMTPKGWLPHDIQASVNYQVYTTREDTDHNIWGANITVPVMGYSDTQPYTTTKNKPTPQDLLSSELTHSELSSLTTLTRKLQQEGFLNIQIGKVQDRIVIALENRRYNRNQIDGAGVALGIITTNAGESLKHNLEINTEDTDIDLIMLANGIPMLSITTEAKCYQEFLLSGIACKQLKISTDNLTAKLDAAQWQHHKINNGLGRTQVIVSPAARYSLATEYGVLDYSVALATNVYIPLWKGFAADVRYLLPIDNSDDYEDGKIWGNNQFDNEIDRAVLHQAFRLPFNMMTQFSAGYIYGGYLGGANETTWYSPEGYHSLSFQVSEFTYKDDYDEYGNSMDNKGTVLGSYTLSIPQYNWQFEVTAGEFWEGDRGIQATTNHWLGDVKVFASYLNSENEQFVTAGVSFPLTFWRDMKPGYVQVRGTDEFSLSAQTRVGETHNQLNTGLGSKLSFQHDLSRQYYSRSRLTPSYFNSNVERLRNAYLKYLAI</sequence>
<evidence type="ECO:0000256" key="1">
    <source>
        <dbReference type="SAM" id="SignalP"/>
    </source>
</evidence>
<protein>
    <submittedName>
        <fullName evidence="2">YjbH domain-containing protein</fullName>
    </submittedName>
</protein>
<proteinExistence type="predicted"/>
<gene>
    <name evidence="2" type="ORF">ACGRQ9_02015</name>
</gene>
<dbReference type="InterPro" id="IPR010344">
    <property type="entry name" value="YbjH"/>
</dbReference>
<feature type="signal peptide" evidence="1">
    <location>
        <begin position="1"/>
        <end position="25"/>
    </location>
</feature>
<comment type="caution">
    <text evidence="2">The sequence shown here is derived from an EMBL/GenBank/DDBJ whole genome shotgun (WGS) entry which is preliminary data.</text>
</comment>
<feature type="chain" id="PRO_5047188594" evidence="1">
    <location>
        <begin position="26"/>
        <end position="695"/>
    </location>
</feature>
<organism evidence="2 3">
    <name type="scientific">Vibrio rumoiensis</name>
    <dbReference type="NCBI Taxonomy" id="76258"/>
    <lineage>
        <taxon>Bacteria</taxon>
        <taxon>Pseudomonadati</taxon>
        <taxon>Pseudomonadota</taxon>
        <taxon>Gammaproteobacteria</taxon>
        <taxon>Vibrionales</taxon>
        <taxon>Vibrionaceae</taxon>
        <taxon>Vibrio</taxon>
    </lineage>
</organism>